<comment type="similarity">
    <text evidence="2 10">Belongs to the glycosyltransferase 31 family.</text>
</comment>
<evidence type="ECO:0000256" key="2">
    <source>
        <dbReference type="ARBA" id="ARBA00008661"/>
    </source>
</evidence>
<dbReference type="Gene3D" id="3.90.550.50">
    <property type="match status" value="1"/>
</dbReference>
<keyword evidence="5 10" id="KW-0812">Transmembrane</keyword>
<accession>A0AA39HBR6</accession>
<dbReference type="PANTHER" id="PTHR11214:SF3">
    <property type="entry name" value="BETA-1,3-GALACTOSYLTRANSFERASE 6"/>
    <property type="match status" value="1"/>
</dbReference>
<dbReference type="PANTHER" id="PTHR11214">
    <property type="entry name" value="BETA-1,3-N-ACETYLGLUCOSAMINYLTRANSFERASE"/>
    <property type="match status" value="1"/>
</dbReference>
<evidence type="ECO:0000256" key="8">
    <source>
        <dbReference type="ARBA" id="ARBA00023034"/>
    </source>
</evidence>
<reference evidence="11" key="1">
    <citation type="submission" date="2023-06" db="EMBL/GenBank/DDBJ databases">
        <title>Genomic analysis of the entomopathogenic nematode Steinernema hermaphroditum.</title>
        <authorList>
            <person name="Schwarz E.M."/>
            <person name="Heppert J.K."/>
            <person name="Baniya A."/>
            <person name="Schwartz H.T."/>
            <person name="Tan C.-H."/>
            <person name="Antoshechkin I."/>
            <person name="Sternberg P.W."/>
            <person name="Goodrich-Blair H."/>
            <person name="Dillman A.R."/>
        </authorList>
    </citation>
    <scope>NUCLEOTIDE SEQUENCE</scope>
    <source>
        <strain evidence="11">PS9179</strain>
        <tissue evidence="11">Whole animal</tissue>
    </source>
</reference>
<evidence type="ECO:0000256" key="3">
    <source>
        <dbReference type="ARBA" id="ARBA00022676"/>
    </source>
</evidence>
<dbReference type="Proteomes" id="UP001175271">
    <property type="component" value="Unassembled WGS sequence"/>
</dbReference>
<evidence type="ECO:0000256" key="6">
    <source>
        <dbReference type="ARBA" id="ARBA00022968"/>
    </source>
</evidence>
<comment type="subcellular location">
    <subcellularLocation>
        <location evidence="1 10">Golgi apparatus membrane</location>
        <topology evidence="1 10">Single-pass type II membrane protein</topology>
    </subcellularLocation>
</comment>
<evidence type="ECO:0000256" key="7">
    <source>
        <dbReference type="ARBA" id="ARBA00022989"/>
    </source>
</evidence>
<keyword evidence="4" id="KW-0808">Transferase</keyword>
<evidence type="ECO:0000256" key="9">
    <source>
        <dbReference type="ARBA" id="ARBA00023136"/>
    </source>
</evidence>
<keyword evidence="6 10" id="KW-0735">Signal-anchor</keyword>
<gene>
    <name evidence="11" type="ORF">QR680_016043</name>
</gene>
<dbReference type="AlphaFoldDB" id="A0AA39HBR6"/>
<keyword evidence="7 10" id="KW-1133">Transmembrane helix</keyword>
<evidence type="ECO:0000313" key="11">
    <source>
        <dbReference type="EMBL" id="KAK0401908.1"/>
    </source>
</evidence>
<dbReference type="GO" id="GO:0006493">
    <property type="term" value="P:protein O-linked glycosylation"/>
    <property type="evidence" value="ECO:0007669"/>
    <property type="project" value="TreeGrafter"/>
</dbReference>
<keyword evidence="9 10" id="KW-0472">Membrane</keyword>
<evidence type="ECO:0000256" key="1">
    <source>
        <dbReference type="ARBA" id="ARBA00004323"/>
    </source>
</evidence>
<organism evidence="11 12">
    <name type="scientific">Steinernema hermaphroditum</name>
    <dbReference type="NCBI Taxonomy" id="289476"/>
    <lineage>
        <taxon>Eukaryota</taxon>
        <taxon>Metazoa</taxon>
        <taxon>Ecdysozoa</taxon>
        <taxon>Nematoda</taxon>
        <taxon>Chromadorea</taxon>
        <taxon>Rhabditida</taxon>
        <taxon>Tylenchina</taxon>
        <taxon>Panagrolaimomorpha</taxon>
        <taxon>Strongyloidoidea</taxon>
        <taxon>Steinernematidae</taxon>
        <taxon>Steinernema</taxon>
    </lineage>
</organism>
<dbReference type="InterPro" id="IPR002659">
    <property type="entry name" value="Glyco_trans_31"/>
</dbReference>
<keyword evidence="12" id="KW-1185">Reference proteome</keyword>
<dbReference type="GO" id="GO:0000139">
    <property type="term" value="C:Golgi membrane"/>
    <property type="evidence" value="ECO:0007669"/>
    <property type="project" value="UniProtKB-SubCell"/>
</dbReference>
<evidence type="ECO:0000256" key="4">
    <source>
        <dbReference type="ARBA" id="ARBA00022679"/>
    </source>
</evidence>
<comment type="caution">
    <text evidence="11">The sequence shown here is derived from an EMBL/GenBank/DDBJ whole genome shotgun (WGS) entry which is preliminary data.</text>
</comment>
<evidence type="ECO:0000256" key="5">
    <source>
        <dbReference type="ARBA" id="ARBA00022692"/>
    </source>
</evidence>
<dbReference type="Pfam" id="PF01762">
    <property type="entry name" value="Galactosyl_T"/>
    <property type="match status" value="1"/>
</dbReference>
<name>A0AA39HBR6_9BILA</name>
<evidence type="ECO:0000313" key="12">
    <source>
        <dbReference type="Proteomes" id="UP001175271"/>
    </source>
</evidence>
<proteinExistence type="inferred from homology"/>
<keyword evidence="3 10" id="KW-0328">Glycosyltransferase</keyword>
<dbReference type="EC" id="2.4.1.-" evidence="10"/>
<dbReference type="EMBL" id="JAUCMV010000004">
    <property type="protein sequence ID" value="KAK0401908.1"/>
    <property type="molecule type" value="Genomic_DNA"/>
</dbReference>
<dbReference type="GO" id="GO:0016758">
    <property type="term" value="F:hexosyltransferase activity"/>
    <property type="evidence" value="ECO:0007669"/>
    <property type="project" value="InterPro"/>
</dbReference>
<protein>
    <recommendedName>
        <fullName evidence="10">Hexosyltransferase</fullName>
        <ecNumber evidence="10">2.4.1.-</ecNumber>
    </recommendedName>
</protein>
<keyword evidence="8 10" id="KW-0333">Golgi apparatus</keyword>
<feature type="transmembrane region" description="Helical" evidence="10">
    <location>
        <begin position="12"/>
        <end position="31"/>
    </location>
</feature>
<sequence length="211" mass="24628">MGKDEHLKLSRRLVVLICLAQVIVITCYLHLNLQFVRHLRPLSVNITFADFITEYKLITQIDVRRCVAKKLFIFVITALTSFDQRELIRQTWAHKKHMKDAVVWFVVGQPMTSVHENLLSMEHAEYEDLIRTSIPDGYNSTALKVYAGYHVHQKYCSHIPLILRADDDVIVIPDRVVHFIDSFDFDDKSIYGIVWDNGSLPNRDPNSKWYL</sequence>
<evidence type="ECO:0000256" key="10">
    <source>
        <dbReference type="RuleBase" id="RU363063"/>
    </source>
</evidence>